<feature type="domain" description="BFD-like [2Fe-2S]-binding" evidence="20">
    <location>
        <begin position="425"/>
        <end position="474"/>
    </location>
</feature>
<dbReference type="Pfam" id="PF03460">
    <property type="entry name" value="NIR_SIR_ferr"/>
    <property type="match status" value="1"/>
</dbReference>
<evidence type="ECO:0000259" key="18">
    <source>
        <dbReference type="Pfam" id="PF01077"/>
    </source>
</evidence>
<name>A0ABT3PTI7_9BACT</name>
<dbReference type="Gene3D" id="3.30.413.10">
    <property type="entry name" value="Sulfite Reductase Hemoprotein, domain 1"/>
    <property type="match status" value="1"/>
</dbReference>
<comment type="cofactor">
    <cofactor evidence="3 17">
        <name>FAD</name>
        <dbReference type="ChEBI" id="CHEBI:57692"/>
    </cofactor>
</comment>
<dbReference type="SUPFAM" id="SSF55124">
    <property type="entry name" value="Nitrite/Sulfite reductase N-terminal domain-like"/>
    <property type="match status" value="1"/>
</dbReference>
<evidence type="ECO:0000256" key="1">
    <source>
        <dbReference type="ARBA" id="ARBA00001929"/>
    </source>
</evidence>
<evidence type="ECO:0000256" key="5">
    <source>
        <dbReference type="ARBA" id="ARBA00010429"/>
    </source>
</evidence>
<dbReference type="PRINTS" id="PR00411">
    <property type="entry name" value="PNDRDTASEI"/>
</dbReference>
<dbReference type="PIRSF" id="PIRSF037149">
    <property type="entry name" value="NirB"/>
    <property type="match status" value="1"/>
</dbReference>
<dbReference type="PANTHER" id="PTHR43809:SF1">
    <property type="entry name" value="NITRITE REDUCTASE (NADH) LARGE SUBUNIT"/>
    <property type="match status" value="1"/>
</dbReference>
<dbReference type="InterPro" id="IPR005117">
    <property type="entry name" value="NiRdtase/SiRdtase_haem-b_fer"/>
</dbReference>
<dbReference type="InterPro" id="IPR006067">
    <property type="entry name" value="NO2/SO3_Rdtase_4Fe4S_dom"/>
</dbReference>
<dbReference type="PANTHER" id="PTHR43809">
    <property type="entry name" value="NITRITE REDUCTASE (NADH) LARGE SUBUNIT"/>
    <property type="match status" value="1"/>
</dbReference>
<dbReference type="PRINTS" id="PR00368">
    <property type="entry name" value="FADPNR"/>
</dbReference>
<dbReference type="Pfam" id="PF01077">
    <property type="entry name" value="NIR_SIR"/>
    <property type="match status" value="1"/>
</dbReference>
<evidence type="ECO:0000256" key="16">
    <source>
        <dbReference type="ARBA" id="ARBA00034078"/>
    </source>
</evidence>
<accession>A0ABT3PTI7</accession>
<dbReference type="Gene3D" id="1.10.10.1100">
    <property type="entry name" value="BFD-like [2Fe-2S]-binding domain"/>
    <property type="match status" value="1"/>
</dbReference>
<evidence type="ECO:0000256" key="8">
    <source>
        <dbReference type="ARBA" id="ARBA00022630"/>
    </source>
</evidence>
<feature type="domain" description="BFD-like [2Fe-2S]-binding" evidence="20">
    <location>
        <begin position="487"/>
        <end position="536"/>
    </location>
</feature>
<dbReference type="SUPFAM" id="SSF51905">
    <property type="entry name" value="FAD/NAD(P)-binding domain"/>
    <property type="match status" value="2"/>
</dbReference>
<reference evidence="23 24" key="1">
    <citation type="submission" date="2021-03" db="EMBL/GenBank/DDBJ databases">
        <title>Aliifodinibius sp. nov., a new bacterium isolated from saline soil.</title>
        <authorList>
            <person name="Galisteo C."/>
            <person name="De La Haba R."/>
            <person name="Sanchez-Porro C."/>
            <person name="Ventosa A."/>
        </authorList>
    </citation>
    <scope>NUCLEOTIDE SEQUENCE [LARGE SCALE GENOMIC DNA]</scope>
    <source>
        <strain evidence="23 24">1BSP15-2V2</strain>
    </source>
</reference>
<evidence type="ECO:0000256" key="9">
    <source>
        <dbReference type="ARBA" id="ARBA00022714"/>
    </source>
</evidence>
<evidence type="ECO:0000256" key="15">
    <source>
        <dbReference type="ARBA" id="ARBA00023063"/>
    </source>
</evidence>
<feature type="domain" description="Nitrite/sulphite reductase 4Fe-4S" evidence="18">
    <location>
        <begin position="634"/>
        <end position="772"/>
    </location>
</feature>
<comment type="pathway">
    <text evidence="4">Nitrogen metabolism; nitrate reduction (assimilation).</text>
</comment>
<keyword evidence="14" id="KW-0411">Iron-sulfur</keyword>
<dbReference type="InterPro" id="IPR006066">
    <property type="entry name" value="NO2/SO3_Rdtase_FeS/sirohaem_BS"/>
</dbReference>
<evidence type="ECO:0000256" key="2">
    <source>
        <dbReference type="ARBA" id="ARBA00001966"/>
    </source>
</evidence>
<evidence type="ECO:0000256" key="11">
    <source>
        <dbReference type="ARBA" id="ARBA00022827"/>
    </source>
</evidence>
<dbReference type="NCBIfam" id="TIGR02374">
    <property type="entry name" value="nitri_red_nirB"/>
    <property type="match status" value="1"/>
</dbReference>
<keyword evidence="7" id="KW-0349">Heme</keyword>
<dbReference type="GO" id="GO:0106316">
    <property type="term" value="F:nitrite reductase (NADH) activity"/>
    <property type="evidence" value="ECO:0007669"/>
    <property type="project" value="UniProtKB-EC"/>
</dbReference>
<dbReference type="Proteomes" id="UP001207918">
    <property type="component" value="Unassembled WGS sequence"/>
</dbReference>
<organism evidence="23 24">
    <name type="scientific">Fodinibius salsisoli</name>
    <dbReference type="NCBI Taxonomy" id="2820877"/>
    <lineage>
        <taxon>Bacteria</taxon>
        <taxon>Pseudomonadati</taxon>
        <taxon>Balneolota</taxon>
        <taxon>Balneolia</taxon>
        <taxon>Balneolales</taxon>
        <taxon>Balneolaceae</taxon>
        <taxon>Fodinibius</taxon>
    </lineage>
</organism>
<feature type="domain" description="Nitrite/Sulfite reductase ferredoxin-like" evidence="19">
    <location>
        <begin position="562"/>
        <end position="624"/>
    </location>
</feature>
<evidence type="ECO:0000256" key="12">
    <source>
        <dbReference type="ARBA" id="ARBA00023002"/>
    </source>
</evidence>
<sequence length="842" mass="92853">MNSRKQTHIVVVGNGMVGYKFCEKLIDKEETQNFKVTVFGEEPRPAYDRVQLSSYFADADEKDLQLAPPEWYAEQGIELFTGELIVDLDRENKTITSQKGRTVSYDKLVLATGSSAFVPPIDGVEKDGVFVYRTIEDLEAITSYASGARKAAVIGGGLLGLEAAKSAMDLGLETSVIEFATRLMPKQLDDIGAQALKAALEELDLEILLNKNTTQIGGNSVPEYLNFADGDRLDADMVIVSAGIRPRDELAKKTDLGVGERGGIIVNDRMETNDPDIYAIGESALHKGMIYGLVAPGYEMADVLVENLTGGDAAFTEFDMSTKLKLVGVDVASFGDAFGETEENSKKVIIDNKAKGVYKRINVSEDGDRLLGGMLVGDADDYNMLLQIAQNGFSLPPDPVDLIIGDRDEESGAGQKVYDFPDDSIICSCESVTKGDICLVIEDEGKEDIDSIKKCTKAGTGCSGCVPMLDDLLTQSMEARGKEVRKVICEHFDYTRQELFDIIKVRELHTFDELLDEVGKGHGCEKCKPAVASLLASAFNEHVLEDRDTIQDTNDRFLANIQRGGTYSVIPRVPGGEITPDKLITIGEVAKKYGLYTKVTGGQRINMMGARVDQLPDIWEELIEAGFESGHAYGKALRTVKSCVGSVWCRYGLHESVSFAIEIEERYRGLRAPHKLKGGVSGCVRECAEAQAKDFGIIATEEGWNLYVCGNGGTNPQHAKLLATDLDEKTLVKYLDRFLMFYIKTAEHLNRTSTWLNKMEGGLDYLKKVVVEDSLGIGEELEQEMQQLINVYACEWKEVVNNPELRKRFQHFVNSEDVDPSVKFKDYRKQSVPAAQGWKDEG</sequence>
<dbReference type="Pfam" id="PF07992">
    <property type="entry name" value="Pyr_redox_2"/>
    <property type="match status" value="1"/>
</dbReference>
<keyword evidence="10" id="KW-0479">Metal-binding</keyword>
<dbReference type="PRINTS" id="PR00397">
    <property type="entry name" value="SIROHAEM"/>
</dbReference>
<evidence type="ECO:0000259" key="22">
    <source>
        <dbReference type="Pfam" id="PF18267"/>
    </source>
</evidence>
<evidence type="ECO:0000256" key="10">
    <source>
        <dbReference type="ARBA" id="ARBA00022723"/>
    </source>
</evidence>
<keyword evidence="6" id="KW-0004">4Fe-4S</keyword>
<dbReference type="InterPro" id="IPR012744">
    <property type="entry name" value="Nitri_red_NirB"/>
</dbReference>
<dbReference type="InterPro" id="IPR017121">
    <property type="entry name" value="Nitrite_Rdtase_lsu"/>
</dbReference>
<evidence type="ECO:0000313" key="24">
    <source>
        <dbReference type="Proteomes" id="UP001207918"/>
    </source>
</evidence>
<dbReference type="InterPro" id="IPR036188">
    <property type="entry name" value="FAD/NAD-bd_sf"/>
</dbReference>
<dbReference type="InterPro" id="IPR041575">
    <property type="entry name" value="Rubredoxin_C"/>
</dbReference>
<keyword evidence="12 23" id="KW-0560">Oxidoreductase</keyword>
<dbReference type="InterPro" id="IPR007419">
    <property type="entry name" value="BFD-like_2Fe2S-bd_dom"/>
</dbReference>
<evidence type="ECO:0000256" key="4">
    <source>
        <dbReference type="ARBA" id="ARBA00005096"/>
    </source>
</evidence>
<evidence type="ECO:0000256" key="6">
    <source>
        <dbReference type="ARBA" id="ARBA00022485"/>
    </source>
</evidence>
<proteinExistence type="inferred from homology"/>
<comment type="similarity">
    <text evidence="5">Belongs to the nitrite and sulfite reductase 4Fe-4S domain family.</text>
</comment>
<dbReference type="EMBL" id="JAGGJA010000024">
    <property type="protein sequence ID" value="MCW9709152.1"/>
    <property type="molecule type" value="Genomic_DNA"/>
</dbReference>
<dbReference type="InterPro" id="IPR036136">
    <property type="entry name" value="Nit/Sulf_reduc_fer-like_dom_sf"/>
</dbReference>
<dbReference type="Gene3D" id="3.50.50.60">
    <property type="entry name" value="FAD/NAD(P)-binding domain"/>
    <property type="match status" value="2"/>
</dbReference>
<comment type="cofactor">
    <cofactor evidence="16">
        <name>[2Fe-2S] cluster</name>
        <dbReference type="ChEBI" id="CHEBI:190135"/>
    </cofactor>
</comment>
<evidence type="ECO:0000256" key="3">
    <source>
        <dbReference type="ARBA" id="ARBA00001974"/>
    </source>
</evidence>
<comment type="caution">
    <text evidence="23">The sequence shown here is derived from an EMBL/GenBank/DDBJ whole genome shotgun (WGS) entry which is preliminary data.</text>
</comment>
<dbReference type="InterPro" id="IPR045854">
    <property type="entry name" value="NO2/SO3_Rdtase_4Fe4S_sf"/>
</dbReference>
<dbReference type="InterPro" id="IPR023753">
    <property type="entry name" value="FAD/NAD-binding_dom"/>
</dbReference>
<dbReference type="InterPro" id="IPR041854">
    <property type="entry name" value="BFD-like_2Fe2S-bd_dom_sf"/>
</dbReference>
<dbReference type="Pfam" id="PF04324">
    <property type="entry name" value="Fer2_BFD"/>
    <property type="match status" value="2"/>
</dbReference>
<dbReference type="Gene3D" id="3.30.390.30">
    <property type="match status" value="1"/>
</dbReference>
<dbReference type="EC" id="1.7.1.15" evidence="23"/>
<dbReference type="RefSeq" id="WP_265768025.1">
    <property type="nucleotide sequence ID" value="NZ_JAGGJA010000024.1"/>
</dbReference>
<comment type="cofactor">
    <cofactor evidence="2">
        <name>[4Fe-4S] cluster</name>
        <dbReference type="ChEBI" id="CHEBI:49883"/>
    </cofactor>
</comment>
<evidence type="ECO:0000256" key="7">
    <source>
        <dbReference type="ARBA" id="ARBA00022617"/>
    </source>
</evidence>
<comment type="cofactor">
    <cofactor evidence="1">
        <name>siroheme</name>
        <dbReference type="ChEBI" id="CHEBI:60052"/>
    </cofactor>
</comment>
<evidence type="ECO:0000256" key="13">
    <source>
        <dbReference type="ARBA" id="ARBA00023004"/>
    </source>
</evidence>
<feature type="domain" description="NADH-rubredoxin oxidoreductase C-terminal" evidence="22">
    <location>
        <begin position="321"/>
        <end position="387"/>
    </location>
</feature>
<evidence type="ECO:0000256" key="17">
    <source>
        <dbReference type="PIRNR" id="PIRNR037149"/>
    </source>
</evidence>
<dbReference type="SUPFAM" id="SSF56014">
    <property type="entry name" value="Nitrite and sulphite reductase 4Fe-4S domain-like"/>
    <property type="match status" value="1"/>
</dbReference>
<keyword evidence="11 17" id="KW-0274">FAD</keyword>
<keyword evidence="13" id="KW-0408">Iron</keyword>
<keyword evidence="15 17" id="KW-0534">Nitrate assimilation</keyword>
<dbReference type="Pfam" id="PF18267">
    <property type="entry name" value="Rubredoxin_C"/>
    <property type="match status" value="1"/>
</dbReference>
<evidence type="ECO:0000259" key="20">
    <source>
        <dbReference type="Pfam" id="PF04324"/>
    </source>
</evidence>
<dbReference type="CDD" id="cd19944">
    <property type="entry name" value="NirB_Fer2_BFD-like_2"/>
    <property type="match status" value="1"/>
</dbReference>
<keyword evidence="8 17" id="KW-0285">Flavoprotein</keyword>
<evidence type="ECO:0000256" key="14">
    <source>
        <dbReference type="ARBA" id="ARBA00023014"/>
    </source>
</evidence>
<evidence type="ECO:0000259" key="21">
    <source>
        <dbReference type="Pfam" id="PF07992"/>
    </source>
</evidence>
<dbReference type="InterPro" id="IPR016156">
    <property type="entry name" value="FAD/NAD-linked_Rdtase_dimer_sf"/>
</dbReference>
<protein>
    <submittedName>
        <fullName evidence="23">Nitrite reductase large subunit</fullName>
        <ecNumber evidence="23">1.7.1.15</ecNumber>
    </submittedName>
</protein>
<feature type="domain" description="FAD/NAD(P)-binding" evidence="21">
    <location>
        <begin position="8"/>
        <end position="284"/>
    </location>
</feature>
<gene>
    <name evidence="23" type="primary">nirB</name>
    <name evidence="23" type="ORF">J6I44_19985</name>
</gene>
<dbReference type="InterPro" id="IPR052034">
    <property type="entry name" value="NasD-like"/>
</dbReference>
<keyword evidence="9" id="KW-0001">2Fe-2S</keyword>
<dbReference type="PROSITE" id="PS00365">
    <property type="entry name" value="NIR_SIR"/>
    <property type="match status" value="1"/>
</dbReference>
<evidence type="ECO:0000313" key="23">
    <source>
        <dbReference type="EMBL" id="MCW9709152.1"/>
    </source>
</evidence>
<evidence type="ECO:0000259" key="19">
    <source>
        <dbReference type="Pfam" id="PF03460"/>
    </source>
</evidence>
<keyword evidence="24" id="KW-1185">Reference proteome</keyword>
<dbReference type="NCBIfam" id="NF011565">
    <property type="entry name" value="PRK14989.1"/>
    <property type="match status" value="1"/>
</dbReference>